<dbReference type="InterPro" id="IPR036942">
    <property type="entry name" value="Beta-barrel_TonB_sf"/>
</dbReference>
<keyword evidence="13" id="KW-0675">Receptor</keyword>
<comment type="similarity">
    <text evidence="8 9">Belongs to the TonB-dependent receptor family.</text>
</comment>
<keyword evidence="5 9" id="KW-0798">TonB box</keyword>
<feature type="signal peptide" evidence="10">
    <location>
        <begin position="1"/>
        <end position="23"/>
    </location>
</feature>
<evidence type="ECO:0000256" key="1">
    <source>
        <dbReference type="ARBA" id="ARBA00004571"/>
    </source>
</evidence>
<evidence type="ECO:0000256" key="3">
    <source>
        <dbReference type="ARBA" id="ARBA00022452"/>
    </source>
</evidence>
<name>A0A514CM90_9BACT</name>
<protein>
    <submittedName>
        <fullName evidence="13">TonB-dependent receptor</fullName>
    </submittedName>
</protein>
<evidence type="ECO:0000256" key="8">
    <source>
        <dbReference type="PROSITE-ProRule" id="PRU01360"/>
    </source>
</evidence>
<evidence type="ECO:0000256" key="2">
    <source>
        <dbReference type="ARBA" id="ARBA00022448"/>
    </source>
</evidence>
<dbReference type="Pfam" id="PF07715">
    <property type="entry name" value="Plug"/>
    <property type="match status" value="1"/>
</dbReference>
<evidence type="ECO:0000256" key="6">
    <source>
        <dbReference type="ARBA" id="ARBA00023136"/>
    </source>
</evidence>
<dbReference type="InterPro" id="IPR012910">
    <property type="entry name" value="Plug_dom"/>
</dbReference>
<dbReference type="InterPro" id="IPR037066">
    <property type="entry name" value="Plug_dom_sf"/>
</dbReference>
<feature type="domain" description="TonB-dependent receptor-like beta-barrel" evidence="11">
    <location>
        <begin position="428"/>
        <end position="882"/>
    </location>
</feature>
<keyword evidence="4 8" id="KW-0812">Transmembrane</keyword>
<dbReference type="InterPro" id="IPR000531">
    <property type="entry name" value="Beta-barrel_TonB"/>
</dbReference>
<keyword evidence="14" id="KW-1185">Reference proteome</keyword>
<dbReference type="Proteomes" id="UP000316614">
    <property type="component" value="Chromosome"/>
</dbReference>
<evidence type="ECO:0000256" key="4">
    <source>
        <dbReference type="ARBA" id="ARBA00022692"/>
    </source>
</evidence>
<comment type="subcellular location">
    <subcellularLocation>
        <location evidence="1 8">Cell outer membrane</location>
        <topology evidence="1 8">Multi-pass membrane protein</topology>
    </subcellularLocation>
</comment>
<dbReference type="RefSeq" id="WP_141616141.1">
    <property type="nucleotide sequence ID" value="NZ_CP041253.1"/>
</dbReference>
<dbReference type="Pfam" id="PF00593">
    <property type="entry name" value="TonB_dep_Rec_b-barrel"/>
    <property type="match status" value="1"/>
</dbReference>
<dbReference type="SUPFAM" id="SSF49464">
    <property type="entry name" value="Carboxypeptidase regulatory domain-like"/>
    <property type="match status" value="1"/>
</dbReference>
<accession>A0A514CM90</accession>
<dbReference type="AlphaFoldDB" id="A0A514CM90"/>
<dbReference type="Gene3D" id="2.40.170.20">
    <property type="entry name" value="TonB-dependent receptor, beta-barrel domain"/>
    <property type="match status" value="1"/>
</dbReference>
<dbReference type="Gene3D" id="2.60.40.1120">
    <property type="entry name" value="Carboxypeptidase-like, regulatory domain"/>
    <property type="match status" value="1"/>
</dbReference>
<evidence type="ECO:0000256" key="7">
    <source>
        <dbReference type="ARBA" id="ARBA00023237"/>
    </source>
</evidence>
<keyword evidence="10" id="KW-0732">Signal</keyword>
<evidence type="ECO:0000313" key="13">
    <source>
        <dbReference type="EMBL" id="QDH80921.1"/>
    </source>
</evidence>
<keyword evidence="7 8" id="KW-0998">Cell outer membrane</keyword>
<dbReference type="KEGG" id="echi:FKX85_18475"/>
<dbReference type="EMBL" id="CP041253">
    <property type="protein sequence ID" value="QDH80921.1"/>
    <property type="molecule type" value="Genomic_DNA"/>
</dbReference>
<evidence type="ECO:0000259" key="11">
    <source>
        <dbReference type="Pfam" id="PF00593"/>
    </source>
</evidence>
<dbReference type="Gene3D" id="2.170.130.10">
    <property type="entry name" value="TonB-dependent receptor, plug domain"/>
    <property type="match status" value="1"/>
</dbReference>
<sequence length="921" mass="104797">MRNNLQQLLLCTALTLLSLQAHGQDVQKETISGLFPGVRFSQFVNTVENKTHYRFFYQDADVDTLSVNISAKENELEDVLDLIFEKTPLHYSIDDQQRVFIHQMEQFHTALSKDFFDPEQSADSLAHTQDERDLDRAYTGNKLWIIGEADGQDNRDVATLSGRIFSLKNGEPIIGAVVFEKQQYTRAVTDENGRFSITLPKGRHTLHVQHLGQYQEQRQVELLGDGSLLMQIDESIVSLDEVIVSSDRLSNINRTEMGVETMSIASMKRLPSVMGEVDVIKSILTLPGVKTVGESSVGFNVRGGAADQNLILLNNSTIYNPSHLFGFFSSFNGDMVEEIELHKAGMPAQYGGRLSSVLDVKGNYGNREKFHGKGGIGLLTSRLTFDGPISDKTTFLVSGRATYSDWLLNLVNEKSDLNAASASFYDLNLNLKHYFNDKNELSFSSYWSQDDFNFVADTLFNYSNRNANLNWKHYYNDRLESEIIVGIDQYEFGIEGYENPLNAYTFDFDIVQYNFKAHFTYEHNDQHTFHFGMDNIYYDMNPGDMVPLTDESIIIPETVNREKALETAFYLGDRFEINDKLTADYGVRYVIYNFLGPNQLYTYADGLPKSEATITGEEFYENNEVISTYSAPEIRVSGRYIIDNFTSIKAGYHTTRQYIHLLSNTSSATPTDTWKLSDPYIRPQQGNQFSLGFYKDLLLKDDKLEASVEVYYRGLKNLIDYRSGAELLLNNDIEQDVLNTDGRAYGLEFQVKKSTGRLNGWLSYTFSRSALQTAGDEPAEKVNGGSWYPSNFDQPHAVMLAMNYELSKRANVSLNTNYSTGRPITLPVAKFYYNGAEQVYFSDRNAYRIPDYFRIDLSMNLEGNHKVDKPAHASWSLGVYNLLGRSNPYSVYYTPVNGNLRGYQLSIYAQPIPYITYNFKF</sequence>
<feature type="chain" id="PRO_5022032912" evidence="10">
    <location>
        <begin position="24"/>
        <end position="921"/>
    </location>
</feature>
<dbReference type="SUPFAM" id="SSF56935">
    <property type="entry name" value="Porins"/>
    <property type="match status" value="1"/>
</dbReference>
<dbReference type="PROSITE" id="PS52016">
    <property type="entry name" value="TONB_DEPENDENT_REC_3"/>
    <property type="match status" value="1"/>
</dbReference>
<dbReference type="OrthoDB" id="1111684at2"/>
<reference evidence="13 14" key="1">
    <citation type="submission" date="2019-06" db="EMBL/GenBank/DDBJ databases">
        <title>Echinicola alkalisoli sp. nov. isolated from saline soil.</title>
        <authorList>
            <person name="Sun J.-Q."/>
            <person name="Xu L."/>
        </authorList>
    </citation>
    <scope>NUCLEOTIDE SEQUENCE [LARGE SCALE GENOMIC DNA]</scope>
    <source>
        <strain evidence="13 14">LN3S3</strain>
    </source>
</reference>
<organism evidence="13 14">
    <name type="scientific">Echinicola soli</name>
    <dbReference type="NCBI Taxonomy" id="2591634"/>
    <lineage>
        <taxon>Bacteria</taxon>
        <taxon>Pseudomonadati</taxon>
        <taxon>Bacteroidota</taxon>
        <taxon>Cytophagia</taxon>
        <taxon>Cytophagales</taxon>
        <taxon>Cyclobacteriaceae</taxon>
        <taxon>Echinicola</taxon>
    </lineage>
</organism>
<keyword evidence="2 8" id="KW-0813">Transport</keyword>
<evidence type="ECO:0000313" key="14">
    <source>
        <dbReference type="Proteomes" id="UP000316614"/>
    </source>
</evidence>
<evidence type="ECO:0000259" key="12">
    <source>
        <dbReference type="Pfam" id="PF07715"/>
    </source>
</evidence>
<dbReference type="InterPro" id="IPR008969">
    <property type="entry name" value="CarboxyPept-like_regulatory"/>
</dbReference>
<keyword evidence="6 8" id="KW-0472">Membrane</keyword>
<dbReference type="Pfam" id="PF13715">
    <property type="entry name" value="CarbopepD_reg_2"/>
    <property type="match status" value="1"/>
</dbReference>
<evidence type="ECO:0000256" key="9">
    <source>
        <dbReference type="RuleBase" id="RU003357"/>
    </source>
</evidence>
<gene>
    <name evidence="13" type="ORF">FKX85_18475</name>
</gene>
<evidence type="ECO:0000256" key="5">
    <source>
        <dbReference type="ARBA" id="ARBA00023077"/>
    </source>
</evidence>
<keyword evidence="3 8" id="KW-1134">Transmembrane beta strand</keyword>
<dbReference type="GO" id="GO:0009279">
    <property type="term" value="C:cell outer membrane"/>
    <property type="evidence" value="ECO:0007669"/>
    <property type="project" value="UniProtKB-SubCell"/>
</dbReference>
<proteinExistence type="inferred from homology"/>
<feature type="domain" description="TonB-dependent receptor plug" evidence="12">
    <location>
        <begin position="275"/>
        <end position="353"/>
    </location>
</feature>
<evidence type="ECO:0000256" key="10">
    <source>
        <dbReference type="SAM" id="SignalP"/>
    </source>
</evidence>
<dbReference type="InterPro" id="IPR039426">
    <property type="entry name" value="TonB-dep_rcpt-like"/>
</dbReference>